<sequence length="55" mass="6835">MQCPLCPEIPPAYLEEFCQDWVQRKLSPEEEPYLWTIGSTWLWYENEEWRRDGER</sequence>
<keyword evidence="1" id="KW-0614">Plasmid</keyword>
<accession>A0A6C0L6H4</accession>
<proteinExistence type="predicted"/>
<dbReference type="EMBL" id="MN583270">
    <property type="protein sequence ID" value="QHU24484.1"/>
    <property type="molecule type" value="Genomic_DNA"/>
</dbReference>
<evidence type="ECO:0000313" key="1">
    <source>
        <dbReference type="EMBL" id="QHU24484.1"/>
    </source>
</evidence>
<name>A0A6C0L6H4_PSEAI</name>
<dbReference type="AlphaFoldDB" id="A0A6C0L6H4"/>
<protein>
    <submittedName>
        <fullName evidence="1">Uncharacterized protein</fullName>
    </submittedName>
</protein>
<reference evidence="1" key="1">
    <citation type="submission" date="2019-10" db="EMBL/GenBank/DDBJ databases">
        <title>Extensively Drug-Resistant Pseudomonas aeruginosa ST664 clone carrying KPC-2-encoding megaplasmid in a burn clinic.</title>
        <authorList>
            <person name="Li Z."/>
            <person name="Cai Z."/>
            <person name="Cai Z."/>
            <person name="Zhang Y."/>
            <person name="Fu T."/>
            <person name="Jin Y."/>
            <person name="Cheng Z."/>
            <person name="Jin S."/>
            <person name="Wu W."/>
            <person name="Yang L."/>
            <person name="Bai F."/>
        </authorList>
    </citation>
    <scope>NUCLEOTIDE SEQUENCE</scope>
    <source>
        <strain evidence="1">NK546</strain>
        <plasmid evidence="1">pNK546b</plasmid>
    </source>
</reference>
<organism evidence="1">
    <name type="scientific">Pseudomonas aeruginosa</name>
    <dbReference type="NCBI Taxonomy" id="287"/>
    <lineage>
        <taxon>Bacteria</taxon>
        <taxon>Pseudomonadati</taxon>
        <taxon>Pseudomonadota</taxon>
        <taxon>Gammaproteobacteria</taxon>
        <taxon>Pseudomonadales</taxon>
        <taxon>Pseudomonadaceae</taxon>
        <taxon>Pseudomonas</taxon>
    </lineage>
</organism>
<geneLocation type="plasmid" evidence="1">
    <name>pNK546b</name>
</geneLocation>